<dbReference type="Gene3D" id="3.40.50.1110">
    <property type="entry name" value="SGNH hydrolase"/>
    <property type="match status" value="1"/>
</dbReference>
<evidence type="ECO:0000313" key="3">
    <source>
        <dbReference type="Proteomes" id="UP000278006"/>
    </source>
</evidence>
<dbReference type="RefSeq" id="WP_122230071.1">
    <property type="nucleotide sequence ID" value="NZ_RDQO01000004.1"/>
</dbReference>
<proteinExistence type="predicted"/>
<dbReference type="EMBL" id="RDQO01000004">
    <property type="protein sequence ID" value="RMX04805.1"/>
    <property type="molecule type" value="Genomic_DNA"/>
</dbReference>
<dbReference type="GO" id="GO:0016788">
    <property type="term" value="F:hydrolase activity, acting on ester bonds"/>
    <property type="evidence" value="ECO:0007669"/>
    <property type="project" value="UniProtKB-ARBA"/>
</dbReference>
<comment type="caution">
    <text evidence="2">The sequence shown here is derived from an EMBL/GenBank/DDBJ whole genome shotgun (WGS) entry which is preliminary data.</text>
</comment>
<dbReference type="Proteomes" id="UP000278006">
    <property type="component" value="Unassembled WGS sequence"/>
</dbReference>
<reference evidence="2 3" key="1">
    <citation type="submission" date="2018-10" db="EMBL/GenBank/DDBJ databases">
        <title>Draft genome of Cortibacter populi DSM10536.</title>
        <authorList>
            <person name="Bernier A.-M."/>
            <person name="Bernard K."/>
        </authorList>
    </citation>
    <scope>NUCLEOTIDE SEQUENCE [LARGE SCALE GENOMIC DNA]</scope>
    <source>
        <strain evidence="2 3">DSM 105136</strain>
    </source>
</reference>
<name>A0A3M6QP69_9BURK</name>
<feature type="chain" id="PRO_5018244014" evidence="1">
    <location>
        <begin position="26"/>
        <end position="322"/>
    </location>
</feature>
<protein>
    <submittedName>
        <fullName evidence="2">GDSL family lipase</fullName>
    </submittedName>
</protein>
<accession>A0A3M6QP69</accession>
<keyword evidence="3" id="KW-1185">Reference proteome</keyword>
<dbReference type="PROSITE" id="PS51257">
    <property type="entry name" value="PROKAR_LIPOPROTEIN"/>
    <property type="match status" value="1"/>
</dbReference>
<dbReference type="OrthoDB" id="9148933at2"/>
<dbReference type="InterPro" id="IPR036514">
    <property type="entry name" value="SGNH_hydro_sf"/>
</dbReference>
<feature type="signal peptide" evidence="1">
    <location>
        <begin position="1"/>
        <end position="25"/>
    </location>
</feature>
<gene>
    <name evidence="2" type="ORF">D8I35_13120</name>
</gene>
<organism evidence="2 3">
    <name type="scientific">Corticibacter populi</name>
    <dbReference type="NCBI Taxonomy" id="1550736"/>
    <lineage>
        <taxon>Bacteria</taxon>
        <taxon>Pseudomonadati</taxon>
        <taxon>Pseudomonadota</taxon>
        <taxon>Betaproteobacteria</taxon>
        <taxon>Burkholderiales</taxon>
        <taxon>Comamonadaceae</taxon>
        <taxon>Corticibacter</taxon>
    </lineage>
</organism>
<dbReference type="AlphaFoldDB" id="A0A3M6QP69"/>
<sequence length="322" mass="34118">MAFQWSRCIAFVAAGVAALSLTACGSSTVESAISPTRFIAFGDATADIGQSGSYFTVNDDSAALKNWTEQVASSYGRSITAQANGGYSYAEGNARVTAEDATGGGATSVQAQVSNFLASNQFGEDDLVLISAGASDVIALARQVMDGTLDVASARQSAREAGIALMTQVKRLEDNGAKYVVVALLYRLDETPWGTANSGYTGLLDGNSDSLVRHFNDGIKIAAVEQKVSNALSVDFEYYVNYMYGYPSYFSFSNIADPVCNSVDDGNGIGIGTGQVSSAKCTTDTLIDSSYDSYMFADPVYVTPSAHRQLGTYAYDEITDRW</sequence>
<evidence type="ECO:0000256" key="1">
    <source>
        <dbReference type="SAM" id="SignalP"/>
    </source>
</evidence>
<evidence type="ECO:0000313" key="2">
    <source>
        <dbReference type="EMBL" id="RMX04805.1"/>
    </source>
</evidence>
<keyword evidence="1" id="KW-0732">Signal</keyword>